<dbReference type="STRING" id="1850517.A8708_24780"/>
<evidence type="ECO:0000313" key="3">
    <source>
        <dbReference type="Proteomes" id="UP000078454"/>
    </source>
</evidence>
<feature type="transmembrane region" description="Helical" evidence="1">
    <location>
        <begin position="58"/>
        <end position="80"/>
    </location>
</feature>
<evidence type="ECO:0000256" key="1">
    <source>
        <dbReference type="SAM" id="Phobius"/>
    </source>
</evidence>
<reference evidence="2 3" key="1">
    <citation type="submission" date="2016-05" db="EMBL/GenBank/DDBJ databases">
        <title>Paenibacillus sp. 1ZS3-15 nov., isolated from the rhizosphere soil.</title>
        <authorList>
            <person name="Zhang X.X."/>
            <person name="Zhang J."/>
        </authorList>
    </citation>
    <scope>NUCLEOTIDE SEQUENCE [LARGE SCALE GENOMIC DNA]</scope>
    <source>
        <strain evidence="2 3">1ZS3-15</strain>
    </source>
</reference>
<name>A0A197ZXZ2_9BACL</name>
<feature type="transmembrane region" description="Helical" evidence="1">
    <location>
        <begin position="112"/>
        <end position="130"/>
    </location>
</feature>
<dbReference type="EMBL" id="LYPB01000092">
    <property type="protein sequence ID" value="OAS13666.1"/>
    <property type="molecule type" value="Genomic_DNA"/>
</dbReference>
<sequence>MARNSYSIGLVFIGLAVLLLLGKLGVFQLLISFFWPLVLLVPGLLFHLLYFNRRLPAGVLVPGGILTLYALMFFFCNLFGWGSMSYIWPGFILGPAIGLYELHLFDRGSDRGIWIAAMVLGIISATLFALTLLVKLGIYVIALILVVVGLSMIFRKRRLW</sequence>
<keyword evidence="1" id="KW-0812">Transmembrane</keyword>
<feature type="transmembrane region" description="Helical" evidence="1">
    <location>
        <begin position="7"/>
        <end position="27"/>
    </location>
</feature>
<keyword evidence="3" id="KW-1185">Reference proteome</keyword>
<dbReference type="AlphaFoldDB" id="A0A197ZXZ2"/>
<keyword evidence="1" id="KW-1133">Transmembrane helix</keyword>
<dbReference type="OrthoDB" id="2695971at2"/>
<protein>
    <recommendedName>
        <fullName evidence="4">DUF5668 domain-containing protein</fullName>
    </recommendedName>
</protein>
<proteinExistence type="predicted"/>
<organism evidence="2 3">
    <name type="scientific">Paenibacillus oryzisoli</name>
    <dbReference type="NCBI Taxonomy" id="1850517"/>
    <lineage>
        <taxon>Bacteria</taxon>
        <taxon>Bacillati</taxon>
        <taxon>Bacillota</taxon>
        <taxon>Bacilli</taxon>
        <taxon>Bacillales</taxon>
        <taxon>Paenibacillaceae</taxon>
        <taxon>Paenibacillus</taxon>
    </lineage>
</organism>
<evidence type="ECO:0008006" key="4">
    <source>
        <dbReference type="Google" id="ProtNLM"/>
    </source>
</evidence>
<feature type="transmembrane region" description="Helical" evidence="1">
    <location>
        <begin position="136"/>
        <end position="154"/>
    </location>
</feature>
<keyword evidence="1" id="KW-0472">Membrane</keyword>
<accession>A0A197ZXZ2</accession>
<gene>
    <name evidence="2" type="ORF">A8708_24780</name>
</gene>
<dbReference type="Proteomes" id="UP000078454">
    <property type="component" value="Unassembled WGS sequence"/>
</dbReference>
<evidence type="ECO:0000313" key="2">
    <source>
        <dbReference type="EMBL" id="OAS13666.1"/>
    </source>
</evidence>
<feature type="transmembrane region" description="Helical" evidence="1">
    <location>
        <begin position="33"/>
        <end position="51"/>
    </location>
</feature>
<feature type="transmembrane region" description="Helical" evidence="1">
    <location>
        <begin position="86"/>
        <end position="105"/>
    </location>
</feature>
<comment type="caution">
    <text evidence="2">The sequence shown here is derived from an EMBL/GenBank/DDBJ whole genome shotgun (WGS) entry which is preliminary data.</text>
</comment>